<keyword evidence="3" id="KW-1185">Reference proteome</keyword>
<dbReference type="InterPro" id="IPR011009">
    <property type="entry name" value="Kinase-like_dom_sf"/>
</dbReference>
<dbReference type="EMBL" id="LT859958">
    <property type="protein sequence ID" value="SMX53764.1"/>
    <property type="molecule type" value="Genomic_DNA"/>
</dbReference>
<dbReference type="GO" id="GO:0016740">
    <property type="term" value="F:transferase activity"/>
    <property type="evidence" value="ECO:0007669"/>
    <property type="project" value="UniProtKB-KW"/>
</dbReference>
<dbReference type="PANTHER" id="PTHR21310:SF15">
    <property type="entry name" value="AMINOGLYCOSIDE PHOSPHOTRANSFERASE DOMAIN-CONTAINING PROTEIN"/>
    <property type="match status" value="1"/>
</dbReference>
<evidence type="ECO:0000259" key="1">
    <source>
        <dbReference type="Pfam" id="PF01636"/>
    </source>
</evidence>
<dbReference type="Gene3D" id="3.90.1200.10">
    <property type="match status" value="1"/>
</dbReference>
<reference evidence="3" key="1">
    <citation type="submission" date="2017-05" db="EMBL/GenBank/DDBJ databases">
        <authorList>
            <person name="Kirkegaard R."/>
            <person name="Mcilroy J S."/>
        </authorList>
    </citation>
    <scope>NUCLEOTIDE SEQUENCE [LARGE SCALE GENOMIC DNA]</scope>
</reference>
<dbReference type="Pfam" id="PF01636">
    <property type="entry name" value="APH"/>
    <property type="match status" value="1"/>
</dbReference>
<sequence>MPDQLKYWHERIHSVMPDLEIVAYELHQEGLVYDVLIVNNEWVFRFVKSNWARELMENEDRLLSFLGPRLPLSIPKPVIYEDGVLVYQLLVGELFLRQAWERAKKFDKQTYADQLGRFLHELHHVNPEELDWDVLHSYAPVTRETWVEIYERVVDQIYPLLLSHQIEWVEDLFNPALTNLDFFNFDPVLVHGDLAPYHILYDPGRSRLTGVIDFGVAGLGDPATDLGSLLNYYGESLVSQFERTYPDLQKILGRARFYAQAIELQWVLLGLESGEKYWYTSHLGGARNIWN</sequence>
<dbReference type="Gene3D" id="3.30.200.20">
    <property type="entry name" value="Phosphorylase Kinase, domain 1"/>
    <property type="match status" value="1"/>
</dbReference>
<dbReference type="InterPro" id="IPR002575">
    <property type="entry name" value="Aminoglycoside_PTrfase"/>
</dbReference>
<evidence type="ECO:0000313" key="3">
    <source>
        <dbReference type="Proteomes" id="UP000195514"/>
    </source>
</evidence>
<dbReference type="InterPro" id="IPR051678">
    <property type="entry name" value="AGP_Transferase"/>
</dbReference>
<dbReference type="KEGG" id="abat:CFX1CAM_0699"/>
<evidence type="ECO:0000313" key="2">
    <source>
        <dbReference type="EMBL" id="SMX53764.1"/>
    </source>
</evidence>
<dbReference type="RefSeq" id="WP_087861685.1">
    <property type="nucleotide sequence ID" value="NZ_LT859958.1"/>
</dbReference>
<feature type="domain" description="Aminoglycoside phosphotransferase" evidence="1">
    <location>
        <begin position="28"/>
        <end position="245"/>
    </location>
</feature>
<accession>A0A1Y6K2A3</accession>
<organism evidence="2 3">
    <name type="scientific">Candidatus Brevifilum fermentans</name>
    <dbReference type="NCBI Taxonomy" id="1986204"/>
    <lineage>
        <taxon>Bacteria</taxon>
        <taxon>Bacillati</taxon>
        <taxon>Chloroflexota</taxon>
        <taxon>Anaerolineae</taxon>
        <taxon>Anaerolineales</taxon>
        <taxon>Anaerolineaceae</taxon>
        <taxon>Candidatus Brevifilum</taxon>
    </lineage>
</organism>
<dbReference type="OrthoDB" id="60975at2"/>
<protein>
    <submittedName>
        <fullName evidence="2">Putative Phosphotransferase enzyme family</fullName>
    </submittedName>
</protein>
<proteinExistence type="predicted"/>
<dbReference type="PANTHER" id="PTHR21310">
    <property type="entry name" value="AMINOGLYCOSIDE PHOSPHOTRANSFERASE-RELATED-RELATED"/>
    <property type="match status" value="1"/>
</dbReference>
<dbReference type="AlphaFoldDB" id="A0A1Y6K2A3"/>
<dbReference type="SUPFAM" id="SSF56112">
    <property type="entry name" value="Protein kinase-like (PK-like)"/>
    <property type="match status" value="1"/>
</dbReference>
<dbReference type="Proteomes" id="UP000195514">
    <property type="component" value="Chromosome I"/>
</dbReference>
<gene>
    <name evidence="2" type="ORF">CFX1CAM_0699</name>
</gene>
<name>A0A1Y6K2A3_9CHLR</name>
<keyword evidence="2" id="KW-0808">Transferase</keyword>